<evidence type="ECO:0000256" key="1">
    <source>
        <dbReference type="SAM" id="MobiDB-lite"/>
    </source>
</evidence>
<keyword evidence="3" id="KW-1185">Reference proteome</keyword>
<proteinExistence type="predicted"/>
<evidence type="ECO:0000313" key="2">
    <source>
        <dbReference type="EMBL" id="KUI64722.1"/>
    </source>
</evidence>
<feature type="region of interest" description="Disordered" evidence="1">
    <location>
        <begin position="119"/>
        <end position="198"/>
    </location>
</feature>
<feature type="compositionally biased region" description="Polar residues" evidence="1">
    <location>
        <begin position="164"/>
        <end position="182"/>
    </location>
</feature>
<dbReference type="Proteomes" id="UP000078559">
    <property type="component" value="Chromosome 1"/>
</dbReference>
<accession>A0A194VL44</accession>
<reference evidence="2" key="1">
    <citation type="submission" date="2014-12" db="EMBL/GenBank/DDBJ databases">
        <title>Genome Sequence of Valsa Canker Pathogens Uncovers a Specific Adaption of Colonization on Woody Bark.</title>
        <authorList>
            <person name="Yin Z."/>
            <person name="Liu H."/>
            <person name="Gao X."/>
            <person name="Li Z."/>
            <person name="Song N."/>
            <person name="Ke X."/>
            <person name="Dai Q."/>
            <person name="Wu Y."/>
            <person name="Sun Y."/>
            <person name="Xu J.-R."/>
            <person name="Kang Z.K."/>
            <person name="Wang L."/>
            <person name="Huang L."/>
        </authorList>
    </citation>
    <scope>NUCLEOTIDE SEQUENCE [LARGE SCALE GENOMIC DNA]</scope>
    <source>
        <strain evidence="2">03-8</strain>
    </source>
</reference>
<dbReference type="EMBL" id="CM003098">
    <property type="protein sequence ID" value="KUI64722.1"/>
    <property type="molecule type" value="Genomic_DNA"/>
</dbReference>
<gene>
    <name evidence="2" type="ORF">VM1G_11273</name>
</gene>
<sequence length="198" mass="21609">MENGDSTGQAWHVWRVHWATGDEPIFILAVGGHGDGSFHRVIKGPALTRISRRSRSAKLASQASSGSFDLGKGQKTFYFRFLVQGTRPAPEWSIPDDQEPLDVRSLARNPDAYRASLIGRLQKQSRGSGSSSSAMSVEKRKAWGRHPSADSRPLAVQVVPRRPVSSQQQWEGGHASSFQIGRSTEPKPKGARASHASV</sequence>
<protein>
    <submittedName>
        <fullName evidence="2">Uncharacterized protein</fullName>
    </submittedName>
</protein>
<name>A0A194VL44_CYTMA</name>
<dbReference type="AlphaFoldDB" id="A0A194VL44"/>
<evidence type="ECO:0000313" key="3">
    <source>
        <dbReference type="Proteomes" id="UP000078559"/>
    </source>
</evidence>
<organism evidence="2 3">
    <name type="scientific">Cytospora mali</name>
    <name type="common">Apple Valsa canker fungus</name>
    <name type="synonym">Valsa mali</name>
    <dbReference type="NCBI Taxonomy" id="578113"/>
    <lineage>
        <taxon>Eukaryota</taxon>
        <taxon>Fungi</taxon>
        <taxon>Dikarya</taxon>
        <taxon>Ascomycota</taxon>
        <taxon>Pezizomycotina</taxon>
        <taxon>Sordariomycetes</taxon>
        <taxon>Sordariomycetidae</taxon>
        <taxon>Diaporthales</taxon>
        <taxon>Cytosporaceae</taxon>
        <taxon>Cytospora</taxon>
    </lineage>
</organism>